<organism evidence="1 2">
    <name type="scientific">Dipteronia dyeriana</name>
    <dbReference type="NCBI Taxonomy" id="168575"/>
    <lineage>
        <taxon>Eukaryota</taxon>
        <taxon>Viridiplantae</taxon>
        <taxon>Streptophyta</taxon>
        <taxon>Embryophyta</taxon>
        <taxon>Tracheophyta</taxon>
        <taxon>Spermatophyta</taxon>
        <taxon>Magnoliopsida</taxon>
        <taxon>eudicotyledons</taxon>
        <taxon>Gunneridae</taxon>
        <taxon>Pentapetalae</taxon>
        <taxon>rosids</taxon>
        <taxon>malvids</taxon>
        <taxon>Sapindales</taxon>
        <taxon>Sapindaceae</taxon>
        <taxon>Hippocastanoideae</taxon>
        <taxon>Acereae</taxon>
        <taxon>Dipteronia</taxon>
    </lineage>
</organism>
<sequence>MIIADVRDVTTSIEDHMEAPTLEVEMVLDESTRFQQFLIRHRGIKDKNAHIAL</sequence>
<dbReference type="Proteomes" id="UP001280121">
    <property type="component" value="Unassembled WGS sequence"/>
</dbReference>
<evidence type="ECO:0000313" key="2">
    <source>
        <dbReference type="Proteomes" id="UP001280121"/>
    </source>
</evidence>
<dbReference type="AlphaFoldDB" id="A0AAD9TGP5"/>
<comment type="caution">
    <text evidence="1">The sequence shown here is derived from an EMBL/GenBank/DDBJ whole genome shotgun (WGS) entry which is preliminary data.</text>
</comment>
<reference evidence="1" key="1">
    <citation type="journal article" date="2023" name="Plant J.">
        <title>Genome sequences and population genomics provide insights into the demographic history, inbreeding, and mutation load of two 'living fossil' tree species of Dipteronia.</title>
        <authorList>
            <person name="Feng Y."/>
            <person name="Comes H.P."/>
            <person name="Chen J."/>
            <person name="Zhu S."/>
            <person name="Lu R."/>
            <person name="Zhang X."/>
            <person name="Li P."/>
            <person name="Qiu J."/>
            <person name="Olsen K.M."/>
            <person name="Qiu Y."/>
        </authorList>
    </citation>
    <scope>NUCLEOTIDE SEQUENCE</scope>
    <source>
        <strain evidence="1">KIB01</strain>
    </source>
</reference>
<accession>A0AAD9TGP5</accession>
<protein>
    <submittedName>
        <fullName evidence="1">Uncharacterized protein</fullName>
    </submittedName>
</protein>
<dbReference type="EMBL" id="JANJYI010000009">
    <property type="protein sequence ID" value="KAK2635170.1"/>
    <property type="molecule type" value="Genomic_DNA"/>
</dbReference>
<proteinExistence type="predicted"/>
<name>A0AAD9TGP5_9ROSI</name>
<keyword evidence="2" id="KW-1185">Reference proteome</keyword>
<evidence type="ECO:0000313" key="1">
    <source>
        <dbReference type="EMBL" id="KAK2635170.1"/>
    </source>
</evidence>
<gene>
    <name evidence="1" type="ORF">Ddye_029962</name>
</gene>